<proteinExistence type="predicted"/>
<sequence>MVSRVSGRPSVTIALVNSATSIWAGFVVFSVLGFAADRTGVPVSQVATAGPGLAFVTYPAVVTMMPAANFCL</sequence>
<reference evidence="1 2" key="1">
    <citation type="journal article" date="2022" name="Genome Biol. Evol.">
        <title>The Spruce Budworm Genome: Reconstructing the Evolutionary History of Antifreeze Proteins.</title>
        <authorList>
            <person name="Beliveau C."/>
            <person name="Gagne P."/>
            <person name="Picq S."/>
            <person name="Vernygora O."/>
            <person name="Keeling C.I."/>
            <person name="Pinkney K."/>
            <person name="Doucet D."/>
            <person name="Wen F."/>
            <person name="Johnston J.S."/>
            <person name="Maaroufi H."/>
            <person name="Boyle B."/>
            <person name="Laroche J."/>
            <person name="Dewar K."/>
            <person name="Juretic N."/>
            <person name="Blackburn G."/>
            <person name="Nisole A."/>
            <person name="Brunet B."/>
            <person name="Brandao M."/>
            <person name="Lumley L."/>
            <person name="Duan J."/>
            <person name="Quan G."/>
            <person name="Lucarotti C.J."/>
            <person name="Roe A.D."/>
            <person name="Sperling F.A.H."/>
            <person name="Levesque R.C."/>
            <person name="Cusson M."/>
        </authorList>
    </citation>
    <scope>NUCLEOTIDE SEQUENCE [LARGE SCALE GENOMIC DNA]</scope>
    <source>
        <strain evidence="1">Glfc:IPQL:Cfum</strain>
    </source>
</reference>
<keyword evidence="2" id="KW-1185">Reference proteome</keyword>
<protein>
    <submittedName>
        <fullName evidence="1">Uncharacterized protein</fullName>
    </submittedName>
</protein>
<accession>A0ACC0JTU2</accession>
<dbReference type="Proteomes" id="UP001064048">
    <property type="component" value="Chromosome 3"/>
</dbReference>
<evidence type="ECO:0000313" key="2">
    <source>
        <dbReference type="Proteomes" id="UP001064048"/>
    </source>
</evidence>
<comment type="caution">
    <text evidence="1">The sequence shown here is derived from an EMBL/GenBank/DDBJ whole genome shotgun (WGS) entry which is preliminary data.</text>
</comment>
<name>A0ACC0JTU2_CHOFU</name>
<evidence type="ECO:0000313" key="1">
    <source>
        <dbReference type="EMBL" id="KAI8427587.1"/>
    </source>
</evidence>
<organism evidence="1 2">
    <name type="scientific">Choristoneura fumiferana</name>
    <name type="common">Spruce budworm moth</name>
    <name type="synonym">Archips fumiferana</name>
    <dbReference type="NCBI Taxonomy" id="7141"/>
    <lineage>
        <taxon>Eukaryota</taxon>
        <taxon>Metazoa</taxon>
        <taxon>Ecdysozoa</taxon>
        <taxon>Arthropoda</taxon>
        <taxon>Hexapoda</taxon>
        <taxon>Insecta</taxon>
        <taxon>Pterygota</taxon>
        <taxon>Neoptera</taxon>
        <taxon>Endopterygota</taxon>
        <taxon>Lepidoptera</taxon>
        <taxon>Glossata</taxon>
        <taxon>Ditrysia</taxon>
        <taxon>Tortricoidea</taxon>
        <taxon>Tortricidae</taxon>
        <taxon>Tortricinae</taxon>
        <taxon>Choristoneura</taxon>
    </lineage>
</organism>
<gene>
    <name evidence="1" type="ORF">MSG28_002084</name>
</gene>
<dbReference type="EMBL" id="CM046103">
    <property type="protein sequence ID" value="KAI8427587.1"/>
    <property type="molecule type" value="Genomic_DNA"/>
</dbReference>